<accession>A0ABR9QYV2</accession>
<reference evidence="5 6" key="1">
    <citation type="submission" date="2020-10" db="EMBL/GenBank/DDBJ databases">
        <title>ChiBAC.</title>
        <authorList>
            <person name="Zenner C."/>
            <person name="Hitch T.C.A."/>
            <person name="Clavel T."/>
        </authorList>
    </citation>
    <scope>NUCLEOTIDE SEQUENCE [LARGE SCALE GENOMIC DNA]</scope>
    <source>
        <strain evidence="5 6">DSM 108706</strain>
    </source>
</reference>
<dbReference type="InterPro" id="IPR029052">
    <property type="entry name" value="Metallo-depent_PP-like"/>
</dbReference>
<evidence type="ECO:0000256" key="3">
    <source>
        <dbReference type="SAM" id="Phobius"/>
    </source>
</evidence>
<evidence type="ECO:0000256" key="2">
    <source>
        <dbReference type="SAM" id="MobiDB-lite"/>
    </source>
</evidence>
<dbReference type="SUPFAM" id="SSF56300">
    <property type="entry name" value="Metallo-dependent phosphatases"/>
    <property type="match status" value="1"/>
</dbReference>
<dbReference type="InterPro" id="IPR006179">
    <property type="entry name" value="5_nucleotidase/apyrase"/>
</dbReference>
<dbReference type="SUPFAM" id="SSF55816">
    <property type="entry name" value="5'-nucleotidase (syn. UDP-sugar hydrolase), C-terminal domain"/>
    <property type="match status" value="1"/>
</dbReference>
<keyword evidence="3" id="KW-0472">Membrane</keyword>
<dbReference type="Gene3D" id="3.90.780.10">
    <property type="entry name" value="5'-Nucleotidase, C-terminal domain"/>
    <property type="match status" value="1"/>
</dbReference>
<keyword evidence="1" id="KW-0547">Nucleotide-binding</keyword>
<keyword evidence="6" id="KW-1185">Reference proteome</keyword>
<evidence type="ECO:0000313" key="6">
    <source>
        <dbReference type="Proteomes" id="UP001516588"/>
    </source>
</evidence>
<keyword evidence="1" id="KW-0732">Signal</keyword>
<dbReference type="RefSeq" id="WP_226385672.1">
    <property type="nucleotide sequence ID" value="NZ_JADCKA010000013.1"/>
</dbReference>
<gene>
    <name evidence="5" type="ORF">INF20_07060</name>
</gene>
<organism evidence="5 6">
    <name type="scientific">Gallibacter intestinalis</name>
    <dbReference type="NCBI Taxonomy" id="2779356"/>
    <lineage>
        <taxon>Bacteria</taxon>
        <taxon>Bacillati</taxon>
        <taxon>Bacillota</taxon>
        <taxon>Clostridia</taxon>
        <taxon>Eubacteriales</taxon>
        <taxon>Eubacteriaceae</taxon>
        <taxon>Gallibacter</taxon>
    </lineage>
</organism>
<dbReference type="InterPro" id="IPR008334">
    <property type="entry name" value="5'-Nucleotdase_C"/>
</dbReference>
<feature type="signal peptide" evidence="1">
    <location>
        <begin position="1"/>
        <end position="18"/>
    </location>
</feature>
<comment type="caution">
    <text evidence="5">The sequence shown here is derived from an EMBL/GenBank/DDBJ whole genome shotgun (WGS) entry which is preliminary data.</text>
</comment>
<feature type="region of interest" description="Disordered" evidence="2">
    <location>
        <begin position="659"/>
        <end position="688"/>
    </location>
</feature>
<dbReference type="Pfam" id="PF09587">
    <property type="entry name" value="PGA_cap"/>
    <property type="match status" value="1"/>
</dbReference>
<dbReference type="SMART" id="SM00854">
    <property type="entry name" value="PGA_cap"/>
    <property type="match status" value="1"/>
</dbReference>
<dbReference type="Pfam" id="PF02872">
    <property type="entry name" value="5_nucleotid_C"/>
    <property type="match status" value="1"/>
</dbReference>
<feature type="domain" description="Capsule synthesis protein CapA" evidence="4">
    <location>
        <begin position="37"/>
        <end position="302"/>
    </location>
</feature>
<dbReference type="PANTHER" id="PTHR11575">
    <property type="entry name" value="5'-NUCLEOTIDASE-RELATED"/>
    <property type="match status" value="1"/>
</dbReference>
<protein>
    <submittedName>
        <fullName evidence="5">Bifunctional metallophosphatase/5'-nucleotidase</fullName>
    </submittedName>
</protein>
<dbReference type="Gene3D" id="3.60.21.10">
    <property type="match status" value="1"/>
</dbReference>
<dbReference type="EMBL" id="JADCKA010000013">
    <property type="protein sequence ID" value="MBE5036028.1"/>
    <property type="molecule type" value="Genomic_DNA"/>
</dbReference>
<sequence>MKKIVSLVTAFVMVAALAAGFGSAFSRVSAAEGDTVSVLFTHDMHSHLETEKQTRDGKTTESGGFAKIKTVKDDVEKDYPGTFLLDAGDFSMGTPFQTIFKSDAAELSVMAQIGYDATTFGNHEFDYGAAGLADMLNTAAKYDSDDYTMPAIVGTNINWEATLADEEAYPDGQKLKKAFDNYGVEDYTIIEKDGIRMAIFGVIGDEAISNAPEAGLAFSDYVKRAQKIVDEIEENGDADIIVALSHAGTNEDDFSSSEDVKLAKEVKGIDLIISGHSHTVLDEAQSVGDTTIVSCGEYTDNVGHLVLEKSGDSYKVSDYQIIKLDGSVKNDSDVQRTIEGFKSTVNSKFFSDYGYSYDEVLAESDFAFTDIGEFGKQQGEEPLANLISDSYIYAVKQAEGSDSEPITASIIPAGTVRASFDEGDITVADAFNVSSLGMGADESVGYPVVSIYLTGKELKTAAEVDASISPGMGVARLYMSGIGYTINDKRLFLNRATDVAIIDNEGNEIEKLDNDKLYRVVGGLYSCQMLSIVKDQSHGLLSIEPKDKDGNVITDFTEHIVKDRDGQELKEWYALASYIDSFEGNSVPDYYSTTHNRKVVDNSINPVKLLKQPNHIAIMLTAIILIPVVIIVGIIVAFVKRRNARRGFAKSMFSGSRNRGYKRTMSSRGVRPSVRHRKMSMKGRKRRF</sequence>
<proteinExistence type="inferred from homology"/>
<evidence type="ECO:0000259" key="4">
    <source>
        <dbReference type="SMART" id="SM00854"/>
    </source>
</evidence>
<name>A0ABR9QYV2_9FIRM</name>
<dbReference type="PRINTS" id="PR01607">
    <property type="entry name" value="APYRASEFAMLY"/>
</dbReference>
<feature type="chain" id="PRO_5044950257" evidence="1">
    <location>
        <begin position="19"/>
        <end position="688"/>
    </location>
</feature>
<dbReference type="CDD" id="cd00845">
    <property type="entry name" value="MPP_UshA_N_like"/>
    <property type="match status" value="1"/>
</dbReference>
<feature type="transmembrane region" description="Helical" evidence="3">
    <location>
        <begin position="616"/>
        <end position="639"/>
    </location>
</feature>
<keyword evidence="3" id="KW-1133">Transmembrane helix</keyword>
<dbReference type="Proteomes" id="UP001516588">
    <property type="component" value="Unassembled WGS sequence"/>
</dbReference>
<dbReference type="PANTHER" id="PTHR11575:SF24">
    <property type="entry name" value="5'-NUCLEOTIDASE"/>
    <property type="match status" value="1"/>
</dbReference>
<evidence type="ECO:0000313" key="5">
    <source>
        <dbReference type="EMBL" id="MBE5036028.1"/>
    </source>
</evidence>
<dbReference type="InterPro" id="IPR036907">
    <property type="entry name" value="5'-Nucleotdase_C_sf"/>
</dbReference>
<comment type="similarity">
    <text evidence="1">Belongs to the 5'-nucleotidase family.</text>
</comment>
<dbReference type="InterPro" id="IPR019079">
    <property type="entry name" value="Capsule_synth_CapA"/>
</dbReference>
<keyword evidence="3" id="KW-0812">Transmembrane</keyword>
<feature type="compositionally biased region" description="Basic residues" evidence="2">
    <location>
        <begin position="673"/>
        <end position="688"/>
    </location>
</feature>
<keyword evidence="1" id="KW-0378">Hydrolase</keyword>
<evidence type="ECO:0000256" key="1">
    <source>
        <dbReference type="RuleBase" id="RU362119"/>
    </source>
</evidence>